<dbReference type="InterPro" id="IPR012475">
    <property type="entry name" value="Fungal_lectin"/>
</dbReference>
<dbReference type="Gene3D" id="2.120.10.70">
    <property type="entry name" value="Fucose-specific lectin"/>
    <property type="match status" value="1"/>
</dbReference>
<evidence type="ECO:0000256" key="3">
    <source>
        <dbReference type="ARBA" id="ARBA00022734"/>
    </source>
</evidence>
<evidence type="ECO:0000313" key="5">
    <source>
        <dbReference type="Proteomes" id="UP001152592"/>
    </source>
</evidence>
<comment type="similarity">
    <text evidence="1">Belongs to the fungal fucose-specific lectin family.</text>
</comment>
<dbReference type="SUPFAM" id="SSF89372">
    <property type="entry name" value="Fucose-specific lectin"/>
    <property type="match status" value="1"/>
</dbReference>
<accession>A0A9W4JLA7</accession>
<dbReference type="Pfam" id="PF07938">
    <property type="entry name" value="Fungal_lectin"/>
    <property type="match status" value="1"/>
</dbReference>
<protein>
    <recommendedName>
        <fullName evidence="2">Fucose-specific lectin</fullName>
    </recommendedName>
</protein>
<gene>
    <name evidence="4" type="ORF">PSALAMII_LOCUS8280</name>
</gene>
<sequence length="310" mass="34330">MASEILYPTGIAAVNAKDNLRVFFQSPTGQIRQTEHSNGWKGGNIGTAIGTARYNTPLTAAATANLRDIHVFCLTSFNTIMQRTYSPQWGWFHGDINYSGIQVAPYSKLAAAYSLNDDDDLRIYAQKTDDTIQEWQWSLSGGWIKGDNLGKALPGTAITVTRYNSPSGPAIRVYVQHDNRDIVQKCYNTGKGWYDMDQVIVSKAPFRAAFAVTSFSNNRPDEISLRLYWVNSDGGFWQWCWGSSGFRDERKMEGPVLPASQIAAISWDGTPDLRVYYQGGTNNAGITEWWYGQGAVTSVGKTGKNPLPPA</sequence>
<dbReference type="EMBL" id="CAJVPD010000260">
    <property type="protein sequence ID" value="CAG8406846.1"/>
    <property type="molecule type" value="Genomic_DNA"/>
</dbReference>
<keyword evidence="3" id="KW-0430">Lectin</keyword>
<organism evidence="4 5">
    <name type="scientific">Penicillium salamii</name>
    <dbReference type="NCBI Taxonomy" id="1612424"/>
    <lineage>
        <taxon>Eukaryota</taxon>
        <taxon>Fungi</taxon>
        <taxon>Dikarya</taxon>
        <taxon>Ascomycota</taxon>
        <taxon>Pezizomycotina</taxon>
        <taxon>Eurotiomycetes</taxon>
        <taxon>Eurotiomycetidae</taxon>
        <taxon>Eurotiales</taxon>
        <taxon>Aspergillaceae</taxon>
        <taxon>Penicillium</taxon>
    </lineage>
</organism>
<evidence type="ECO:0000256" key="1">
    <source>
        <dbReference type="ARBA" id="ARBA00009042"/>
    </source>
</evidence>
<reference evidence="4" key="1">
    <citation type="submission" date="2021-07" db="EMBL/GenBank/DDBJ databases">
        <authorList>
            <person name="Branca A.L. A."/>
        </authorList>
    </citation>
    <scope>NUCLEOTIDE SEQUENCE</scope>
</reference>
<comment type="caution">
    <text evidence="4">The sequence shown here is derived from an EMBL/GenBank/DDBJ whole genome shotgun (WGS) entry which is preliminary data.</text>
</comment>
<dbReference type="OrthoDB" id="2993351at2759"/>
<evidence type="ECO:0000313" key="4">
    <source>
        <dbReference type="EMBL" id="CAG8406846.1"/>
    </source>
</evidence>
<dbReference type="AlphaFoldDB" id="A0A9W4JLA7"/>
<dbReference type="Proteomes" id="UP001152592">
    <property type="component" value="Unassembled WGS sequence"/>
</dbReference>
<proteinExistence type="inferred from homology"/>
<name>A0A9W4JLA7_9EURO</name>
<dbReference type="GO" id="GO:0030246">
    <property type="term" value="F:carbohydrate binding"/>
    <property type="evidence" value="ECO:0007669"/>
    <property type="project" value="UniProtKB-KW"/>
</dbReference>
<evidence type="ECO:0000256" key="2">
    <source>
        <dbReference type="ARBA" id="ARBA00015560"/>
    </source>
</evidence>